<dbReference type="PANTHER" id="PTHR35867">
    <property type="entry name" value="PROTEIN RSEC"/>
    <property type="match status" value="1"/>
</dbReference>
<reference evidence="2 3" key="1">
    <citation type="submission" date="2018-07" db="EMBL/GenBank/DDBJ databases">
        <title>Genomic Encyclopedia of Type Strains, Phase IV (KMG-IV): sequencing the most valuable type-strain genomes for metagenomic binning, comparative biology and taxonomic classification.</title>
        <authorList>
            <person name="Goeker M."/>
        </authorList>
    </citation>
    <scope>NUCLEOTIDE SEQUENCE [LARGE SCALE GENOMIC DNA]</scope>
    <source>
        <strain evidence="2 3">DSM 103736</strain>
    </source>
</reference>
<keyword evidence="1" id="KW-0472">Membrane</keyword>
<dbReference type="EMBL" id="QRAP01000006">
    <property type="protein sequence ID" value="RDK90010.1"/>
    <property type="molecule type" value="Genomic_DNA"/>
</dbReference>
<accession>A0A370QPS7</accession>
<name>A0A370QPS7_9GAMM</name>
<dbReference type="OrthoDB" id="9795854at2"/>
<proteinExistence type="predicted"/>
<keyword evidence="1" id="KW-0812">Transmembrane</keyword>
<protein>
    <submittedName>
        <fullName evidence="2">RseC/MucC-like positive regulator of sigma(E)</fullName>
    </submittedName>
</protein>
<dbReference type="Proteomes" id="UP000254848">
    <property type="component" value="Unassembled WGS sequence"/>
</dbReference>
<keyword evidence="1" id="KW-1133">Transmembrane helix</keyword>
<dbReference type="InterPro" id="IPR007359">
    <property type="entry name" value="SigmaE_reg_RseC_MucC"/>
</dbReference>
<evidence type="ECO:0000313" key="3">
    <source>
        <dbReference type="Proteomes" id="UP000254848"/>
    </source>
</evidence>
<evidence type="ECO:0000313" key="2">
    <source>
        <dbReference type="EMBL" id="RDK90010.1"/>
    </source>
</evidence>
<keyword evidence="3" id="KW-1185">Reference proteome</keyword>
<comment type="caution">
    <text evidence="2">The sequence shown here is derived from an EMBL/GenBank/DDBJ whole genome shotgun (WGS) entry which is preliminary data.</text>
</comment>
<dbReference type="Pfam" id="PF04246">
    <property type="entry name" value="RseC_MucC"/>
    <property type="match status" value="1"/>
</dbReference>
<dbReference type="PIRSF" id="PIRSF004923">
    <property type="entry name" value="RseC"/>
    <property type="match status" value="1"/>
</dbReference>
<sequence>MMREWATVIAWHQGVATLNCETRSGCGACRAKHTCGTTLLNKLGPQSQHQLQIAVAQPLEPGQKIEIGLTESSLLSSALLVYMTPLAGLLAGGALGQWGLTSDAGAALGALLGAGLGFWLARRLAVPLSARETYQPVVLQIGLPPSALHFQPPDAG</sequence>
<dbReference type="InterPro" id="IPR026268">
    <property type="entry name" value="RseC"/>
</dbReference>
<dbReference type="AlphaFoldDB" id="A0A370QPS7"/>
<dbReference type="RefSeq" id="WP_115459119.1">
    <property type="nucleotide sequence ID" value="NZ_QRAP01000006.1"/>
</dbReference>
<dbReference type="PANTHER" id="PTHR35867:SF1">
    <property type="entry name" value="PROTEIN RSEC"/>
    <property type="match status" value="1"/>
</dbReference>
<evidence type="ECO:0000256" key="1">
    <source>
        <dbReference type="SAM" id="Phobius"/>
    </source>
</evidence>
<feature type="transmembrane region" description="Helical" evidence="1">
    <location>
        <begin position="104"/>
        <end position="121"/>
    </location>
</feature>
<organism evidence="2 3">
    <name type="scientific">Enterobacillus tribolii</name>
    <dbReference type="NCBI Taxonomy" id="1487935"/>
    <lineage>
        <taxon>Bacteria</taxon>
        <taxon>Pseudomonadati</taxon>
        <taxon>Pseudomonadota</taxon>
        <taxon>Gammaproteobacteria</taxon>
        <taxon>Enterobacterales</taxon>
        <taxon>Hafniaceae</taxon>
        <taxon>Enterobacillus</taxon>
    </lineage>
</organism>
<feature type="transmembrane region" description="Helical" evidence="1">
    <location>
        <begin position="79"/>
        <end position="98"/>
    </location>
</feature>
<dbReference type="NCBIfam" id="NF008115">
    <property type="entry name" value="PRK10862.1"/>
    <property type="match status" value="1"/>
</dbReference>
<gene>
    <name evidence="2" type="ORF">C8D90_106217</name>
</gene>